<dbReference type="AlphaFoldDB" id="A0A0L0HH01"/>
<dbReference type="STRING" id="645134.A0A0L0HH01"/>
<organism evidence="4 5">
    <name type="scientific">Spizellomyces punctatus (strain DAOM BR117)</name>
    <dbReference type="NCBI Taxonomy" id="645134"/>
    <lineage>
        <taxon>Eukaryota</taxon>
        <taxon>Fungi</taxon>
        <taxon>Fungi incertae sedis</taxon>
        <taxon>Chytridiomycota</taxon>
        <taxon>Chytridiomycota incertae sedis</taxon>
        <taxon>Chytridiomycetes</taxon>
        <taxon>Spizellomycetales</taxon>
        <taxon>Spizellomycetaceae</taxon>
        <taxon>Spizellomyces</taxon>
    </lineage>
</organism>
<dbReference type="Pfam" id="PF05603">
    <property type="entry name" value="Hikeshi-like_N"/>
    <property type="match status" value="1"/>
</dbReference>
<dbReference type="PANTHER" id="PTHR12925:SF0">
    <property type="entry name" value="PROTEIN HIKESHI"/>
    <property type="match status" value="1"/>
</dbReference>
<accession>A0A0L0HH01</accession>
<dbReference type="InterPro" id="IPR048364">
    <property type="entry name" value="Hikeshi-like_C"/>
</dbReference>
<keyword evidence="5" id="KW-1185">Reference proteome</keyword>
<evidence type="ECO:0000256" key="1">
    <source>
        <dbReference type="ARBA" id="ARBA00006623"/>
    </source>
</evidence>
<gene>
    <name evidence="4" type="ORF">SPPG_03857</name>
</gene>
<dbReference type="OrthoDB" id="10248398at2759"/>
<reference evidence="4 5" key="1">
    <citation type="submission" date="2009-08" db="EMBL/GenBank/DDBJ databases">
        <title>The Genome Sequence of Spizellomyces punctatus strain DAOM BR117.</title>
        <authorList>
            <consortium name="The Broad Institute Genome Sequencing Platform"/>
            <person name="Russ C."/>
            <person name="Cuomo C."/>
            <person name="Shea T."/>
            <person name="Young S.K."/>
            <person name="Zeng Q."/>
            <person name="Koehrsen M."/>
            <person name="Haas B."/>
            <person name="Borodovsky M."/>
            <person name="Guigo R."/>
            <person name="Alvarado L."/>
            <person name="Berlin A."/>
            <person name="Bochicchio J."/>
            <person name="Borenstein D."/>
            <person name="Chapman S."/>
            <person name="Chen Z."/>
            <person name="Engels R."/>
            <person name="Freedman E."/>
            <person name="Gellesch M."/>
            <person name="Goldberg J."/>
            <person name="Griggs A."/>
            <person name="Gujja S."/>
            <person name="Heiman D."/>
            <person name="Hepburn T."/>
            <person name="Howarth C."/>
            <person name="Jen D."/>
            <person name="Larson L."/>
            <person name="Lewis B."/>
            <person name="Mehta T."/>
            <person name="Park D."/>
            <person name="Pearson M."/>
            <person name="Roberts A."/>
            <person name="Saif S."/>
            <person name="Shenoy N."/>
            <person name="Sisk P."/>
            <person name="Stolte C."/>
            <person name="Sykes S."/>
            <person name="Thomson T."/>
            <person name="Walk T."/>
            <person name="White J."/>
            <person name="Yandava C."/>
            <person name="Burger G."/>
            <person name="Gray M.W."/>
            <person name="Holland P.W.H."/>
            <person name="King N."/>
            <person name="Lang F.B.F."/>
            <person name="Roger A.J."/>
            <person name="Ruiz-Trillo I."/>
            <person name="Lander E."/>
            <person name="Nusbaum C."/>
        </authorList>
    </citation>
    <scope>NUCLEOTIDE SEQUENCE [LARGE SCALE GENOMIC DNA]</scope>
    <source>
        <strain evidence="4 5">DAOM BR117</strain>
    </source>
</reference>
<evidence type="ECO:0000313" key="4">
    <source>
        <dbReference type="EMBL" id="KND00741.1"/>
    </source>
</evidence>
<dbReference type="GO" id="GO:0006606">
    <property type="term" value="P:protein import into nucleus"/>
    <property type="evidence" value="ECO:0007669"/>
    <property type="project" value="EnsemblFungi"/>
</dbReference>
<dbReference type="Proteomes" id="UP000053201">
    <property type="component" value="Unassembled WGS sequence"/>
</dbReference>
<dbReference type="InterPro" id="IPR008493">
    <property type="entry name" value="Hikeshi-like_N"/>
</dbReference>
<feature type="domain" description="Hikeshi-like C-terminal" evidence="3">
    <location>
        <begin position="155"/>
        <end position="215"/>
    </location>
</feature>
<evidence type="ECO:0000259" key="2">
    <source>
        <dbReference type="Pfam" id="PF05603"/>
    </source>
</evidence>
<dbReference type="RefSeq" id="XP_016608780.1">
    <property type="nucleotide sequence ID" value="XM_016752104.1"/>
</dbReference>
<dbReference type="EMBL" id="KQ257455">
    <property type="protein sequence ID" value="KND00741.1"/>
    <property type="molecule type" value="Genomic_DNA"/>
</dbReference>
<proteinExistence type="inferred from homology"/>
<dbReference type="Pfam" id="PF21057">
    <property type="entry name" value="Hikeshi-like_C"/>
    <property type="match status" value="1"/>
</dbReference>
<dbReference type="InParanoid" id="A0A0L0HH01"/>
<sequence>MFGCIAAGRLVQTNMQQVDSTKYVFQLDDPQTINHIVVFMTGVQPFPPGFAATVHFLWPVPNRSPEWQLLGMLSNEKPSAIFKLGGSKSVASTAFSGSDVMMNDTLVTPGVAATIPAQLGISVEPIEVVLAQVSQLQPSSSGSATSGALMKSVDPAQLVTKILENFYNHCSGFAGNLPLGGNALFGMDWSTTFIPLKAVQDWYNSMQRKLKLDPSGNSLFKS</sequence>
<evidence type="ECO:0000259" key="3">
    <source>
        <dbReference type="Pfam" id="PF21057"/>
    </source>
</evidence>
<dbReference type="PANTHER" id="PTHR12925">
    <property type="entry name" value="HIKESHI FAMILY MEMBER"/>
    <property type="match status" value="1"/>
</dbReference>
<dbReference type="InterPro" id="IPR031318">
    <property type="entry name" value="OPI10"/>
</dbReference>
<dbReference type="FunCoup" id="A0A0L0HH01">
    <property type="interactions" value="352"/>
</dbReference>
<name>A0A0L0HH01_SPIPD</name>
<dbReference type="GO" id="GO:0005829">
    <property type="term" value="C:cytosol"/>
    <property type="evidence" value="ECO:0007669"/>
    <property type="project" value="TreeGrafter"/>
</dbReference>
<dbReference type="GeneID" id="27687342"/>
<comment type="similarity">
    <text evidence="1">Belongs to the OPI10 family.</text>
</comment>
<dbReference type="GO" id="GO:0061608">
    <property type="term" value="F:nuclear import signal receptor activity"/>
    <property type="evidence" value="ECO:0007669"/>
    <property type="project" value="EnsemblFungi"/>
</dbReference>
<dbReference type="VEuPathDB" id="FungiDB:SPPG_03857"/>
<protein>
    <submittedName>
        <fullName evidence="4">Uncharacterized protein</fullName>
    </submittedName>
</protein>
<evidence type="ECO:0000313" key="5">
    <source>
        <dbReference type="Proteomes" id="UP000053201"/>
    </source>
</evidence>
<feature type="domain" description="Hikeshi-like N-terminal" evidence="2">
    <location>
        <begin position="5"/>
        <end position="138"/>
    </location>
</feature>
<dbReference type="GO" id="GO:0005635">
    <property type="term" value="C:nuclear envelope"/>
    <property type="evidence" value="ECO:0007669"/>
    <property type="project" value="EnsemblFungi"/>
</dbReference>
<dbReference type="OMA" id="WWAKFER"/>
<dbReference type="eggNOG" id="KOG4067">
    <property type="taxonomic scope" value="Eukaryota"/>
</dbReference>